<reference evidence="4" key="1">
    <citation type="journal article" date="2021" name="Proc. Natl. Acad. Sci. U.S.A.">
        <title>Global biogeography of chemosynthetic symbionts reveals both localized and globally distributed symbiont groups. .</title>
        <authorList>
            <person name="Osvatic J.T."/>
            <person name="Wilkins L.G.E."/>
            <person name="Leibrecht L."/>
            <person name="Leray M."/>
            <person name="Zauner S."/>
            <person name="Polzin J."/>
            <person name="Camacho Y."/>
            <person name="Gros O."/>
            <person name="van Gils J.A."/>
            <person name="Eisen J.A."/>
            <person name="Petersen J.M."/>
            <person name="Yuen B."/>
        </authorList>
    </citation>
    <scope>NUCLEOTIDE SEQUENCE</scope>
    <source>
        <strain evidence="4">MAGclacostrist055</strain>
    </source>
</reference>
<evidence type="ECO:0000256" key="3">
    <source>
        <dbReference type="ARBA" id="ARBA00025265"/>
    </source>
</evidence>
<comment type="function">
    <text evidence="3">Prevents the cell division inhibition by proteins MinC and MinD at internal division sites while permitting inhibition at polar sites. This ensures cell division at the proper site by restricting the formation of a division septum at the midpoint of the long axis of the cell.</text>
</comment>
<gene>
    <name evidence="4" type="primary">minE</name>
    <name evidence="4" type="ORF">JAY77_07045</name>
</gene>
<dbReference type="NCBIfam" id="NF001422">
    <property type="entry name" value="PRK00296.1"/>
    <property type="match status" value="1"/>
</dbReference>
<dbReference type="Proteomes" id="UP000886674">
    <property type="component" value="Unassembled WGS sequence"/>
</dbReference>
<organism evidence="4 5">
    <name type="scientific">Candidatus Thiodiazotropha taylori</name>
    <dbReference type="NCBI Taxonomy" id="2792791"/>
    <lineage>
        <taxon>Bacteria</taxon>
        <taxon>Pseudomonadati</taxon>
        <taxon>Pseudomonadota</taxon>
        <taxon>Gammaproteobacteria</taxon>
        <taxon>Chromatiales</taxon>
        <taxon>Sedimenticolaceae</taxon>
        <taxon>Candidatus Thiodiazotropha</taxon>
    </lineage>
</organism>
<proteinExistence type="inferred from homology"/>
<dbReference type="AlphaFoldDB" id="A0A9E4TS45"/>
<dbReference type="Gene3D" id="3.30.1070.10">
    <property type="entry name" value="Cell division topological specificity factor MinE"/>
    <property type="match status" value="1"/>
</dbReference>
<dbReference type="InterPro" id="IPR036707">
    <property type="entry name" value="MinE_sf"/>
</dbReference>
<accession>A0A9E4TS45</accession>
<sequence>MGLLSYFKSRSTSGSASLAKERLQILVAHDRAGRDAPSYLPQLQRDILKVLRKYVAVEPGA</sequence>
<evidence type="ECO:0000256" key="1">
    <source>
        <dbReference type="ARBA" id="ARBA00008168"/>
    </source>
</evidence>
<dbReference type="Pfam" id="PF03776">
    <property type="entry name" value="MinE"/>
    <property type="match status" value="1"/>
</dbReference>
<comment type="similarity">
    <text evidence="1">Belongs to the MinE family.</text>
</comment>
<dbReference type="SUPFAM" id="SSF55229">
    <property type="entry name" value="Cell division protein MinE topological specificity domain"/>
    <property type="match status" value="1"/>
</dbReference>
<name>A0A9E4TS45_9GAMM</name>
<keyword evidence="4" id="KW-0131">Cell cycle</keyword>
<dbReference type="EMBL" id="JAEPCR010000026">
    <property type="protein sequence ID" value="MCG7977890.1"/>
    <property type="molecule type" value="Genomic_DNA"/>
</dbReference>
<evidence type="ECO:0000313" key="4">
    <source>
        <dbReference type="EMBL" id="MCG7977890.1"/>
    </source>
</evidence>
<evidence type="ECO:0000313" key="5">
    <source>
        <dbReference type="Proteomes" id="UP000886674"/>
    </source>
</evidence>
<dbReference type="InterPro" id="IPR005527">
    <property type="entry name" value="MinE"/>
</dbReference>
<dbReference type="GO" id="GO:0051301">
    <property type="term" value="P:cell division"/>
    <property type="evidence" value="ECO:0007669"/>
    <property type="project" value="UniProtKB-KW"/>
</dbReference>
<dbReference type="GO" id="GO:0032955">
    <property type="term" value="P:regulation of division septum assembly"/>
    <property type="evidence" value="ECO:0007669"/>
    <property type="project" value="InterPro"/>
</dbReference>
<feature type="non-terminal residue" evidence="4">
    <location>
        <position position="61"/>
    </location>
</feature>
<evidence type="ECO:0000256" key="2">
    <source>
        <dbReference type="ARBA" id="ARBA00020112"/>
    </source>
</evidence>
<dbReference type="NCBIfam" id="TIGR01215">
    <property type="entry name" value="minE"/>
    <property type="match status" value="1"/>
</dbReference>
<comment type="caution">
    <text evidence="4">The sequence shown here is derived from an EMBL/GenBank/DDBJ whole genome shotgun (WGS) entry which is preliminary data.</text>
</comment>
<protein>
    <recommendedName>
        <fullName evidence="2">Cell division topological specificity factor</fullName>
    </recommendedName>
</protein>
<keyword evidence="4" id="KW-0132">Cell division</keyword>